<feature type="compositionally biased region" description="Low complexity" evidence="1">
    <location>
        <begin position="121"/>
        <end position="130"/>
    </location>
</feature>
<sequence>MTVRSIVQMFESMAASTVADAPAHQLESPECGNVHGLVTYYDALAEVEETPIILPTKTVRLVRAQPAMSASEPQQKDVELEEQVEHEQEEQGQDEQEQAEEELQEGKMQDQEPSNQEMSEVPAAPVSSPPRLVRDCSLPMSKIPQPKSREFHLAACSVRKPALEGAPRSFMFSPSSNDLSQPVYVPPPTPISARLRAPCTSYAAFVARIENSSSRLLDFEKDERWLGQIETMKGRVEALKQRNQMALAREVASTPRKSRSMSECSGVSTASTASMSSMDTPEISCQ</sequence>
<evidence type="ECO:0000313" key="5">
    <source>
        <dbReference type="Proteomes" id="UP000251314"/>
    </source>
</evidence>
<dbReference type="Proteomes" id="UP000697107">
    <property type="component" value="Unassembled WGS sequence"/>
</dbReference>
<dbReference type="EMBL" id="RCMV01000202">
    <property type="protein sequence ID" value="KAG3221898.1"/>
    <property type="molecule type" value="Genomic_DNA"/>
</dbReference>
<reference evidence="2" key="2">
    <citation type="submission" date="2018-10" db="EMBL/GenBank/DDBJ databases">
        <title>Effector identification in a new, highly contiguous assembly of the strawberry crown rot pathogen Phytophthora cactorum.</title>
        <authorList>
            <person name="Armitage A.D."/>
            <person name="Nellist C.F."/>
            <person name="Bates H."/>
            <person name="Vickerstaff R.J."/>
            <person name="Harrison R.J."/>
        </authorList>
    </citation>
    <scope>NUCLEOTIDE SEQUENCE</scope>
    <source>
        <strain evidence="2">P415</strain>
        <strain evidence="3">P421</strain>
    </source>
</reference>
<evidence type="ECO:0000313" key="3">
    <source>
        <dbReference type="EMBL" id="KAG3221898.1"/>
    </source>
</evidence>
<dbReference type="EMBL" id="MJFZ01000092">
    <property type="protein sequence ID" value="RAW38273.1"/>
    <property type="molecule type" value="Genomic_DNA"/>
</dbReference>
<dbReference type="AlphaFoldDB" id="A0A329SN25"/>
<name>A0A329SN25_9STRA</name>
<feature type="compositionally biased region" description="Basic and acidic residues" evidence="1">
    <location>
        <begin position="74"/>
        <end position="86"/>
    </location>
</feature>
<dbReference type="Proteomes" id="UP000251314">
    <property type="component" value="Unassembled WGS sequence"/>
</dbReference>
<feature type="compositionally biased region" description="Low complexity" evidence="1">
    <location>
        <begin position="268"/>
        <end position="278"/>
    </location>
</feature>
<keyword evidence="5" id="KW-1185">Reference proteome</keyword>
<dbReference type="EMBL" id="RCML01000021">
    <property type="protein sequence ID" value="KAG2997876.1"/>
    <property type="molecule type" value="Genomic_DNA"/>
</dbReference>
<comment type="caution">
    <text evidence="4">The sequence shown here is derived from an EMBL/GenBank/DDBJ whole genome shotgun (WGS) entry which is preliminary data.</text>
</comment>
<protein>
    <submittedName>
        <fullName evidence="4">Uncharacterized protein</fullName>
    </submittedName>
</protein>
<reference evidence="4 5" key="1">
    <citation type="submission" date="2018-01" db="EMBL/GenBank/DDBJ databases">
        <title>Draft genome of the strawberry crown rot pathogen Phytophthora cactorum.</title>
        <authorList>
            <person name="Armitage A.D."/>
            <person name="Lysoe E."/>
            <person name="Nellist C.F."/>
            <person name="Harrison R.J."/>
            <person name="Brurberg M.B."/>
        </authorList>
    </citation>
    <scope>NUCLEOTIDE SEQUENCE [LARGE SCALE GENOMIC DNA]</scope>
    <source>
        <strain evidence="4 5">10300</strain>
    </source>
</reference>
<organism evidence="4 5">
    <name type="scientific">Phytophthora cactorum</name>
    <dbReference type="NCBI Taxonomy" id="29920"/>
    <lineage>
        <taxon>Eukaryota</taxon>
        <taxon>Sar</taxon>
        <taxon>Stramenopiles</taxon>
        <taxon>Oomycota</taxon>
        <taxon>Peronosporomycetes</taxon>
        <taxon>Peronosporales</taxon>
        <taxon>Peronosporaceae</taxon>
        <taxon>Phytophthora</taxon>
    </lineage>
</organism>
<dbReference type="VEuPathDB" id="FungiDB:PC110_g5484"/>
<dbReference type="Proteomes" id="UP000760860">
    <property type="component" value="Unassembled WGS sequence"/>
</dbReference>
<feature type="region of interest" description="Disordered" evidence="1">
    <location>
        <begin position="247"/>
        <end position="286"/>
    </location>
</feature>
<evidence type="ECO:0000313" key="2">
    <source>
        <dbReference type="EMBL" id="KAG2997876.1"/>
    </source>
</evidence>
<proteinExistence type="predicted"/>
<accession>A0A329SN25</accession>
<dbReference type="OrthoDB" id="125397at2759"/>
<feature type="compositionally biased region" description="Acidic residues" evidence="1">
    <location>
        <begin position="87"/>
        <end position="103"/>
    </location>
</feature>
<gene>
    <name evidence="4" type="ORF">PC110_g5484</name>
    <name evidence="2" type="ORF">PC118_g1617</name>
    <name evidence="3" type="ORF">PC129_g7390</name>
</gene>
<evidence type="ECO:0000256" key="1">
    <source>
        <dbReference type="SAM" id="MobiDB-lite"/>
    </source>
</evidence>
<evidence type="ECO:0000313" key="4">
    <source>
        <dbReference type="EMBL" id="RAW38273.1"/>
    </source>
</evidence>
<feature type="region of interest" description="Disordered" evidence="1">
    <location>
        <begin position="65"/>
        <end position="143"/>
    </location>
</feature>